<dbReference type="PROSITE" id="PS50878">
    <property type="entry name" value="RT_POL"/>
    <property type="match status" value="1"/>
</dbReference>
<reference evidence="2" key="1">
    <citation type="submission" date="2012-09" db="EMBL/GenBank/DDBJ databases">
        <authorList>
            <person name="Martin A.A."/>
        </authorList>
    </citation>
    <scope>NUCLEOTIDE SEQUENCE</scope>
</reference>
<reference evidence="3" key="2">
    <citation type="submission" date="2016-04" db="UniProtKB">
        <authorList>
            <consortium name="WormBaseParasite"/>
        </authorList>
    </citation>
    <scope>IDENTIFICATION</scope>
</reference>
<dbReference type="PANTHER" id="PTHR47027:SF20">
    <property type="entry name" value="REVERSE TRANSCRIPTASE-LIKE PROTEIN WITH RNA-DIRECTED DNA POLYMERASE DOMAIN"/>
    <property type="match status" value="1"/>
</dbReference>
<accession>A0A0K0CZX0</accession>
<feature type="domain" description="Reverse transcriptase" evidence="1">
    <location>
        <begin position="1"/>
        <end position="176"/>
    </location>
</feature>
<evidence type="ECO:0000313" key="2">
    <source>
        <dbReference type="Proteomes" id="UP000035642"/>
    </source>
</evidence>
<proteinExistence type="predicted"/>
<dbReference type="STRING" id="6313.A0A0K0CZX0"/>
<dbReference type="WBParaSite" id="ACAC_0000331901-mRNA-1">
    <property type="protein sequence ID" value="ACAC_0000331901-mRNA-1"/>
    <property type="gene ID" value="ACAC_0000331901"/>
</dbReference>
<dbReference type="Proteomes" id="UP000035642">
    <property type="component" value="Unassembled WGS sequence"/>
</dbReference>
<dbReference type="PANTHER" id="PTHR47027">
    <property type="entry name" value="REVERSE TRANSCRIPTASE DOMAIN-CONTAINING PROTEIN"/>
    <property type="match status" value="1"/>
</dbReference>
<organism evidence="2 3">
    <name type="scientific">Angiostrongylus cantonensis</name>
    <name type="common">Rat lungworm</name>
    <dbReference type="NCBI Taxonomy" id="6313"/>
    <lineage>
        <taxon>Eukaryota</taxon>
        <taxon>Metazoa</taxon>
        <taxon>Ecdysozoa</taxon>
        <taxon>Nematoda</taxon>
        <taxon>Chromadorea</taxon>
        <taxon>Rhabditida</taxon>
        <taxon>Rhabditina</taxon>
        <taxon>Rhabditomorpha</taxon>
        <taxon>Strongyloidea</taxon>
        <taxon>Metastrongylidae</taxon>
        <taxon>Angiostrongylus</taxon>
    </lineage>
</organism>
<name>A0A0K0CZX0_ANGCA</name>
<dbReference type="Pfam" id="PF00078">
    <property type="entry name" value="RVT_1"/>
    <property type="match status" value="1"/>
</dbReference>
<dbReference type="AlphaFoldDB" id="A0A0K0CZX0"/>
<evidence type="ECO:0000313" key="3">
    <source>
        <dbReference type="WBParaSite" id="ACAC_0000331901-mRNA-1"/>
    </source>
</evidence>
<protein>
    <submittedName>
        <fullName evidence="3">Reverse transcriptase domain-containing protein</fullName>
    </submittedName>
</protein>
<keyword evidence="2" id="KW-1185">Reference proteome</keyword>
<evidence type="ECO:0000259" key="1">
    <source>
        <dbReference type="PROSITE" id="PS50878"/>
    </source>
</evidence>
<dbReference type="InterPro" id="IPR000477">
    <property type="entry name" value="RT_dom"/>
</dbReference>
<sequence>MDYIHTIIRPTEVSREYKRPLCLTFIDLQKDFESNEIEAVIEALGSQGVPTQCIKIFRKLYKNFTTKISPFFNDINIDVKRGVRQSNTISPKLFTATLQNVMGTVEANNMGVKIGGRQLHHLRLADDIVLVTPNIRQAERMFAGFDEACEKTDLRLNHTEKMFMRNGLVSCAPFTLNRTNISECSSYAYLVKQKIYHLRFVDDIILITSRFSEVVRMLAKANEEVCLQLHSHKTMFIKNGLISYAPYSLNRLNKYVRMLHLRLPRSKSQQDDLGLKLRRSKRATWRAFRNIENISYFPRCGCQSLFDT</sequence>